<sequence>MGSIEQIKQSFASILSKFDENNNLSKIASNGKYLQDSQIKSLDNIFRAMQHLEKSCLDNQINPLLTKLFENIVKYICSPSFIEIFIHSTTQE</sequence>
<reference evidence="1" key="1">
    <citation type="submission" date="2021-02" db="EMBL/GenBank/DDBJ databases">
        <authorList>
            <person name="Nowell W R."/>
        </authorList>
    </citation>
    <scope>NUCLEOTIDE SEQUENCE</scope>
</reference>
<dbReference type="Proteomes" id="UP000681720">
    <property type="component" value="Unassembled WGS sequence"/>
</dbReference>
<evidence type="ECO:0000313" key="2">
    <source>
        <dbReference type="Proteomes" id="UP000681720"/>
    </source>
</evidence>
<organism evidence="1 2">
    <name type="scientific">Rotaria magnacalcarata</name>
    <dbReference type="NCBI Taxonomy" id="392030"/>
    <lineage>
        <taxon>Eukaryota</taxon>
        <taxon>Metazoa</taxon>
        <taxon>Spiralia</taxon>
        <taxon>Gnathifera</taxon>
        <taxon>Rotifera</taxon>
        <taxon>Eurotatoria</taxon>
        <taxon>Bdelloidea</taxon>
        <taxon>Philodinida</taxon>
        <taxon>Philodinidae</taxon>
        <taxon>Rotaria</taxon>
    </lineage>
</organism>
<proteinExistence type="predicted"/>
<dbReference type="EMBL" id="CAJOBJ010159512">
    <property type="protein sequence ID" value="CAF4840241.1"/>
    <property type="molecule type" value="Genomic_DNA"/>
</dbReference>
<name>A0A8S3BWJ6_9BILA</name>
<evidence type="ECO:0000313" key="1">
    <source>
        <dbReference type="EMBL" id="CAF4840241.1"/>
    </source>
</evidence>
<feature type="non-terminal residue" evidence="1">
    <location>
        <position position="1"/>
    </location>
</feature>
<protein>
    <submittedName>
        <fullName evidence="1">Uncharacterized protein</fullName>
    </submittedName>
</protein>
<comment type="caution">
    <text evidence="1">The sequence shown here is derived from an EMBL/GenBank/DDBJ whole genome shotgun (WGS) entry which is preliminary data.</text>
</comment>
<accession>A0A8S3BWJ6</accession>
<gene>
    <name evidence="1" type="ORF">GIL414_LOCUS48881</name>
</gene>
<dbReference type="AlphaFoldDB" id="A0A8S3BWJ6"/>